<protein>
    <submittedName>
        <fullName evidence="2">Uncharacterized protein</fullName>
    </submittedName>
</protein>
<feature type="compositionally biased region" description="Acidic residues" evidence="1">
    <location>
        <begin position="461"/>
        <end position="474"/>
    </location>
</feature>
<feature type="region of interest" description="Disordered" evidence="1">
    <location>
        <begin position="401"/>
        <end position="484"/>
    </location>
</feature>
<dbReference type="EMBL" id="SUNJ01015004">
    <property type="protein sequence ID" value="TPP56117.1"/>
    <property type="molecule type" value="Genomic_DNA"/>
</dbReference>
<feature type="compositionally biased region" description="Basic and acidic residues" evidence="1">
    <location>
        <begin position="439"/>
        <end position="450"/>
    </location>
</feature>
<feature type="region of interest" description="Disordered" evidence="1">
    <location>
        <begin position="599"/>
        <end position="619"/>
    </location>
</feature>
<feature type="region of interest" description="Disordered" evidence="1">
    <location>
        <begin position="642"/>
        <end position="665"/>
    </location>
</feature>
<feature type="compositionally biased region" description="Basic and acidic residues" evidence="1">
    <location>
        <begin position="32"/>
        <end position="53"/>
    </location>
</feature>
<feature type="compositionally biased region" description="Polar residues" evidence="1">
    <location>
        <begin position="722"/>
        <end position="735"/>
    </location>
</feature>
<evidence type="ECO:0000313" key="2">
    <source>
        <dbReference type="EMBL" id="TPP56117.1"/>
    </source>
</evidence>
<feature type="compositionally biased region" description="Basic and acidic residues" evidence="1">
    <location>
        <begin position="229"/>
        <end position="251"/>
    </location>
</feature>
<feature type="region of interest" description="Disordered" evidence="1">
    <location>
        <begin position="702"/>
        <end position="735"/>
    </location>
</feature>
<organism evidence="2 3">
    <name type="scientific">Fasciola gigantica</name>
    <name type="common">Giant liver fluke</name>
    <dbReference type="NCBI Taxonomy" id="46835"/>
    <lineage>
        <taxon>Eukaryota</taxon>
        <taxon>Metazoa</taxon>
        <taxon>Spiralia</taxon>
        <taxon>Lophotrochozoa</taxon>
        <taxon>Platyhelminthes</taxon>
        <taxon>Trematoda</taxon>
        <taxon>Digenea</taxon>
        <taxon>Plagiorchiida</taxon>
        <taxon>Echinostomata</taxon>
        <taxon>Echinostomatoidea</taxon>
        <taxon>Fasciolidae</taxon>
        <taxon>Fasciola</taxon>
    </lineage>
</organism>
<dbReference type="OrthoDB" id="6254464at2759"/>
<accession>A0A504YEG9</accession>
<feature type="compositionally biased region" description="Polar residues" evidence="1">
    <location>
        <begin position="656"/>
        <end position="665"/>
    </location>
</feature>
<dbReference type="AlphaFoldDB" id="A0A504YEG9"/>
<evidence type="ECO:0000313" key="3">
    <source>
        <dbReference type="Proteomes" id="UP000316759"/>
    </source>
</evidence>
<proteinExistence type="predicted"/>
<evidence type="ECO:0000256" key="1">
    <source>
        <dbReference type="SAM" id="MobiDB-lite"/>
    </source>
</evidence>
<feature type="region of interest" description="Disordered" evidence="1">
    <location>
        <begin position="217"/>
        <end position="276"/>
    </location>
</feature>
<gene>
    <name evidence="2" type="ORF">FGIG_11952</name>
</gene>
<dbReference type="Proteomes" id="UP000316759">
    <property type="component" value="Unassembled WGS sequence"/>
</dbReference>
<feature type="region of interest" description="Disordered" evidence="1">
    <location>
        <begin position="1"/>
        <end position="69"/>
    </location>
</feature>
<keyword evidence="3" id="KW-1185">Reference proteome</keyword>
<comment type="caution">
    <text evidence="2">The sequence shown here is derived from an EMBL/GenBank/DDBJ whole genome shotgun (WGS) entry which is preliminary data.</text>
</comment>
<feature type="compositionally biased region" description="Polar residues" evidence="1">
    <location>
        <begin position="19"/>
        <end position="31"/>
    </location>
</feature>
<sequence>MGHGVSTLCALVETKDQSQPKPLDSPTNKSATNKEQDLRNAERTVPDGEKQELPGDNEDQDQSRTSRTESNFCCETNQHAHDNHDHTIPPVGDLGVSQISGEDLRAGILLNGTGNYVILKSNTPSEIDKFNLTWSEKNQTDSRPSASVEPQALPEITSKAGDLNAKLIRTDQPRTSCRQTDIPTDISNAISGLGELSEKDDSYDNISKTDIQQFEDLKFPKAMDNSFTSDDREKKDERSEPPAVEKTEHNDSPGVPMSPDDFATHKTNSNHPPLTTIKLPEISEIGSAVRQAITVKSPTVSHRQIDNYDNQENTIISESPANNGSLCRKPRGQPHQNTLVLVNRHISRFVRTRNTGTLVLTEKVDAQTSMYVCAENSQSGSQYIIPEIADSTTVSDAQSTLNSKTIEREQQESIISGRRPSRMENALLLSKQIPLSSVKPDKTTQSKQDGRSIPVSKINTESEDSLLSDSEEPGDQNKQFEQSYYPPPTVEKFISYTDPSTECQIRFQSMPDADEPVSKYCMVGVQTETVIIVDDDYYSTDGPYNVDKTRESIIRTPTLEEGKLPPSRCLIDSLIGEDPSTKPIIFAADNNTLHPATFDITPNVSRKQSSEQAQKSEESIPYELNQAAVSRNIDTNSSVQVELSLHEEDSSENADNHSNQDTLYNSTRRISPEADRGSLELTDFLQVLQSTDDFDEILAEDSTSIEKPDIPQLKAGIRETPRSINMTNGDGNRKR</sequence>
<reference evidence="2 3" key="1">
    <citation type="submission" date="2019-04" db="EMBL/GenBank/DDBJ databases">
        <title>Annotation for the trematode Fasciola gigantica.</title>
        <authorList>
            <person name="Choi Y.-J."/>
        </authorList>
    </citation>
    <scope>NUCLEOTIDE SEQUENCE [LARGE SCALE GENOMIC DNA]</scope>
    <source>
        <strain evidence="2">Uganda_cow_1</strain>
    </source>
</reference>
<name>A0A504YEG9_FASGI</name>